<dbReference type="NCBIfam" id="TIGR00705">
    <property type="entry name" value="SppA_67K"/>
    <property type="match status" value="1"/>
</dbReference>
<dbReference type="Gene3D" id="3.90.226.10">
    <property type="entry name" value="2-enoyl-CoA Hydratase, Chain A, domain 1"/>
    <property type="match status" value="2"/>
</dbReference>
<dbReference type="GO" id="GO:0016020">
    <property type="term" value="C:membrane"/>
    <property type="evidence" value="ECO:0007669"/>
    <property type="project" value="UniProtKB-SubCell"/>
</dbReference>
<feature type="active site" description="Nucleophile" evidence="7">
    <location>
        <position position="382"/>
    </location>
</feature>
<dbReference type="InterPro" id="IPR004635">
    <property type="entry name" value="Pept_S49_SppA"/>
</dbReference>
<evidence type="ECO:0000256" key="4">
    <source>
        <dbReference type="ARBA" id="ARBA00022801"/>
    </source>
</evidence>
<evidence type="ECO:0000259" key="9">
    <source>
        <dbReference type="Pfam" id="PF01343"/>
    </source>
</evidence>
<dbReference type="RefSeq" id="WP_044189446.1">
    <property type="nucleotide sequence ID" value="NZ_JMCB01000006.1"/>
</dbReference>
<evidence type="ECO:0000256" key="2">
    <source>
        <dbReference type="ARBA" id="ARBA00008683"/>
    </source>
</evidence>
<comment type="caution">
    <text evidence="10">The sequence shown here is derived from an EMBL/GenBank/DDBJ whole genome shotgun (WGS) entry which is preliminary data.</text>
</comment>
<dbReference type="OrthoDB" id="9764363at2"/>
<comment type="similarity">
    <text evidence="2">Belongs to the peptidase S49 family.</text>
</comment>
<dbReference type="PIRSF" id="PIRSF001217">
    <property type="entry name" value="Protease_4_SppA"/>
    <property type="match status" value="1"/>
</dbReference>
<dbReference type="Pfam" id="PF01343">
    <property type="entry name" value="Peptidase_S49"/>
    <property type="match status" value="2"/>
</dbReference>
<dbReference type="InterPro" id="IPR047272">
    <property type="entry name" value="S49_SppA_C"/>
</dbReference>
<proteinExistence type="inferred from homology"/>
<dbReference type="AlphaFoldDB" id="A0A085WLJ9"/>
<sequence>MKRFIVGALATIGALSILGFFGFIFLIVIAASSKPSVPSNLVLELDLSHPLAEQAPEDSLAGAFGNPETTMRDVLDALEKGAKDDRVKALLVRVEQVGGLASAQELRDAVKAFRASGKKAIAFTDSFGEGGNGTGAYYLAAAFDEVYIQPSGDVNLTGLAMETPFARDMFAKVGVQPHIGQRYEYKNAVNTYTEQNFTAPHKEAMEKLLGSMYGQIVRGISEDRKLSEDEVKGLIDRAPLLGQAALEAKLVDGLLYRDQVLEKVKKEAGEGAKLLFVDKYVERAGRPHTTGDSTIALVYGVGGISRGKSSSNPLSGDQTFGGDSVALALRKATEDERVKAIVFRVDSPGGSYVASDTVRREVQRAREKGKPVIVSMATYAASGGYFVSMEADKIVAQPGTLTGSIGVFGGKMVTADFWSKVGVNWETIAFGKDATLYSTDSDFTPEQLSKNDAMLDRIYMDFTQKAAEGRHLPLEQLQSLARGRVWTGEDAKANKLVDELGGLPKALELAKDAAKISKDAEVRVQVYPRKKEAAELLSELLGGGAGDNSEDERNAHVSVATPWAPVLEQTQALYRLGVKMGLVRSQQQALSAPLPETRW</sequence>
<feature type="active site" description="Proton donor/acceptor" evidence="7">
    <location>
        <position position="186"/>
    </location>
</feature>
<gene>
    <name evidence="10" type="ORF">DB31_7799</name>
</gene>
<protein>
    <submittedName>
        <fullName evidence="10">Signal peptide peptidase SppA, 67K type</fullName>
    </submittedName>
</protein>
<keyword evidence="3" id="KW-0645">Protease</keyword>
<dbReference type="InterPro" id="IPR029045">
    <property type="entry name" value="ClpP/crotonase-like_dom_sf"/>
</dbReference>
<keyword evidence="8" id="KW-0812">Transmembrane</keyword>
<dbReference type="CDD" id="cd07023">
    <property type="entry name" value="S49_Sppa_N_C"/>
    <property type="match status" value="1"/>
</dbReference>
<feature type="domain" description="Peptidase S49" evidence="9">
    <location>
        <begin position="114"/>
        <end position="268"/>
    </location>
</feature>
<evidence type="ECO:0000256" key="7">
    <source>
        <dbReference type="PIRSR" id="PIRSR001217-1"/>
    </source>
</evidence>
<dbReference type="InterPro" id="IPR004634">
    <property type="entry name" value="Pept_S49_pIV"/>
</dbReference>
<dbReference type="GO" id="GO:0008236">
    <property type="term" value="F:serine-type peptidase activity"/>
    <property type="evidence" value="ECO:0007669"/>
    <property type="project" value="UniProtKB-KW"/>
</dbReference>
<feature type="transmembrane region" description="Helical" evidence="8">
    <location>
        <begin position="7"/>
        <end position="31"/>
    </location>
</feature>
<name>A0A085WLJ9_9BACT</name>
<evidence type="ECO:0000256" key="5">
    <source>
        <dbReference type="ARBA" id="ARBA00022825"/>
    </source>
</evidence>
<comment type="subcellular location">
    <subcellularLocation>
        <location evidence="1">Membrane</location>
    </subcellularLocation>
</comment>
<dbReference type="InterPro" id="IPR002142">
    <property type="entry name" value="Peptidase_S49"/>
</dbReference>
<evidence type="ECO:0000256" key="1">
    <source>
        <dbReference type="ARBA" id="ARBA00004370"/>
    </source>
</evidence>
<evidence type="ECO:0000313" key="11">
    <source>
        <dbReference type="Proteomes" id="UP000028725"/>
    </source>
</evidence>
<dbReference type="PATRIC" id="fig|394096.3.peg.3840"/>
<dbReference type="InterPro" id="IPR047217">
    <property type="entry name" value="S49_SppA_67K_type_N"/>
</dbReference>
<dbReference type="STRING" id="394096.DB31_7799"/>
<feature type="domain" description="Peptidase S49" evidence="9">
    <location>
        <begin position="365"/>
        <end position="516"/>
    </location>
</feature>
<keyword evidence="4" id="KW-0378">Hydrolase</keyword>
<keyword evidence="6 8" id="KW-0472">Membrane</keyword>
<keyword evidence="8" id="KW-1133">Transmembrane helix</keyword>
<dbReference type="SUPFAM" id="SSF52096">
    <property type="entry name" value="ClpP/crotonase"/>
    <property type="match status" value="2"/>
</dbReference>
<dbReference type="Gene3D" id="6.20.330.10">
    <property type="match status" value="1"/>
</dbReference>
<evidence type="ECO:0000256" key="6">
    <source>
        <dbReference type="ARBA" id="ARBA00023136"/>
    </source>
</evidence>
<evidence type="ECO:0000256" key="3">
    <source>
        <dbReference type="ARBA" id="ARBA00022670"/>
    </source>
</evidence>
<keyword evidence="5" id="KW-0720">Serine protease</keyword>
<evidence type="ECO:0000256" key="8">
    <source>
        <dbReference type="SAM" id="Phobius"/>
    </source>
</evidence>
<keyword evidence="11" id="KW-1185">Reference proteome</keyword>
<dbReference type="PANTHER" id="PTHR33209:SF1">
    <property type="entry name" value="PEPTIDASE S49 DOMAIN-CONTAINING PROTEIN"/>
    <property type="match status" value="1"/>
</dbReference>
<dbReference type="EMBL" id="JMCB01000006">
    <property type="protein sequence ID" value="KFE68562.1"/>
    <property type="molecule type" value="Genomic_DNA"/>
</dbReference>
<dbReference type="Proteomes" id="UP000028725">
    <property type="component" value="Unassembled WGS sequence"/>
</dbReference>
<reference evidence="10 11" key="1">
    <citation type="submission" date="2014-04" db="EMBL/GenBank/DDBJ databases">
        <title>Genome assembly of Hyalangium minutum DSM 14724.</title>
        <authorList>
            <person name="Sharma G."/>
            <person name="Subramanian S."/>
        </authorList>
    </citation>
    <scope>NUCLEOTIDE SEQUENCE [LARGE SCALE GENOMIC DNA]</scope>
    <source>
        <strain evidence="10 11">DSM 14724</strain>
    </source>
</reference>
<evidence type="ECO:0000313" key="10">
    <source>
        <dbReference type="EMBL" id="KFE68562.1"/>
    </source>
</evidence>
<dbReference type="GO" id="GO:0006465">
    <property type="term" value="P:signal peptide processing"/>
    <property type="evidence" value="ECO:0007669"/>
    <property type="project" value="InterPro"/>
</dbReference>
<organism evidence="10 11">
    <name type="scientific">Hyalangium minutum</name>
    <dbReference type="NCBI Taxonomy" id="394096"/>
    <lineage>
        <taxon>Bacteria</taxon>
        <taxon>Pseudomonadati</taxon>
        <taxon>Myxococcota</taxon>
        <taxon>Myxococcia</taxon>
        <taxon>Myxococcales</taxon>
        <taxon>Cystobacterineae</taxon>
        <taxon>Archangiaceae</taxon>
        <taxon>Hyalangium</taxon>
    </lineage>
</organism>
<dbReference type="PANTHER" id="PTHR33209">
    <property type="entry name" value="PROTEASE 4"/>
    <property type="match status" value="1"/>
</dbReference>
<accession>A0A085WLJ9</accession>
<dbReference type="NCBIfam" id="TIGR00706">
    <property type="entry name" value="SppA_dom"/>
    <property type="match status" value="1"/>
</dbReference>
<dbReference type="CDD" id="cd07018">
    <property type="entry name" value="S49_SppA_67K_type"/>
    <property type="match status" value="1"/>
</dbReference>